<name>A0A6I1MMA8_9CLOT</name>
<comment type="function">
    <text evidence="8">Catalyzes the stereoinversion of LL-2,6-diaminopimelate (L,L-DAP) to meso-diaminopimelate (meso-DAP), a precursor of L-lysine and an essential component of the bacterial peptidoglycan.</text>
</comment>
<evidence type="ECO:0000256" key="8">
    <source>
        <dbReference type="HAMAP-Rule" id="MF_00197"/>
    </source>
</evidence>
<dbReference type="SUPFAM" id="SSF54506">
    <property type="entry name" value="Diaminopimelate epimerase-like"/>
    <property type="match status" value="2"/>
</dbReference>
<dbReference type="HAMAP" id="MF_00197">
    <property type="entry name" value="DAP_epimerase"/>
    <property type="match status" value="1"/>
</dbReference>
<sequence>MNFAKMQGNGNDFIIVEDFDNKLQGKESELAKHVCHRKFGIGADGLLIVRLTDKADIEMIIINSDGSYAAMCGNGIRCFIKYAFEKKIVTKEKINVLTGAGIKTISLKTKDGKVNSISVNMGQANFNPNAIPVKSNEEIINKEILANNKVYKITSLLMNIPHTVIFEEDNTNITEGNEIEKHPLFPEKTNVNFCKVINKSIIEVRTWERGAGATLGCGTGNCASAVVCNKLGFVDNKVKVITPGGSLWVHIKGDGVYMIGDAKFICEGTYNF</sequence>
<dbReference type="Proteomes" id="UP000430345">
    <property type="component" value="Unassembled WGS sequence"/>
</dbReference>
<feature type="site" description="Could be important to modulate the pK values of the two catalytic cysteine residues" evidence="8">
    <location>
        <position position="162"/>
    </location>
</feature>
<dbReference type="UniPathway" id="UPA00034">
    <property type="reaction ID" value="UER00025"/>
</dbReference>
<comment type="catalytic activity">
    <reaction evidence="7 8">
        <text>(2S,6S)-2,6-diaminopimelate = meso-2,6-diaminopimelate</text>
        <dbReference type="Rhea" id="RHEA:15393"/>
        <dbReference type="ChEBI" id="CHEBI:57609"/>
        <dbReference type="ChEBI" id="CHEBI:57791"/>
        <dbReference type="EC" id="5.1.1.7"/>
    </reaction>
</comment>
<gene>
    <name evidence="8" type="primary">dapF</name>
    <name evidence="10" type="ORF">GBZ86_12885</name>
</gene>
<dbReference type="GO" id="GO:0009089">
    <property type="term" value="P:lysine biosynthetic process via diaminopimelate"/>
    <property type="evidence" value="ECO:0007669"/>
    <property type="project" value="UniProtKB-UniRule"/>
</dbReference>
<dbReference type="PANTHER" id="PTHR31689:SF0">
    <property type="entry name" value="DIAMINOPIMELATE EPIMERASE"/>
    <property type="match status" value="1"/>
</dbReference>
<protein>
    <recommendedName>
        <fullName evidence="3 8">Diaminopimelate epimerase</fullName>
        <shortName evidence="8">DAP epimerase</shortName>
        <ecNumber evidence="3 8">5.1.1.7</ecNumber>
    </recommendedName>
    <alternativeName>
        <fullName evidence="8">PLP-independent amino acid racemase</fullName>
    </alternativeName>
</protein>
<comment type="caution">
    <text evidence="8">Lacks conserved residue(s) required for the propagation of feature annotation.</text>
</comment>
<dbReference type="GO" id="GO:0005829">
    <property type="term" value="C:cytosol"/>
    <property type="evidence" value="ECO:0007669"/>
    <property type="project" value="TreeGrafter"/>
</dbReference>
<evidence type="ECO:0000256" key="5">
    <source>
        <dbReference type="ARBA" id="ARBA00023154"/>
    </source>
</evidence>
<dbReference type="RefSeq" id="WP_152891267.1">
    <property type="nucleotide sequence ID" value="NZ_WHJC01000264.1"/>
</dbReference>
<keyword evidence="6 8" id="KW-0413">Isomerase</keyword>
<dbReference type="PROSITE" id="PS01326">
    <property type="entry name" value="DAP_EPIMERASE"/>
    <property type="match status" value="1"/>
</dbReference>
<keyword evidence="11" id="KW-1185">Reference proteome</keyword>
<proteinExistence type="inferred from homology"/>
<feature type="binding site" evidence="8">
    <location>
        <position position="190"/>
    </location>
    <ligand>
        <name>substrate</name>
    </ligand>
</feature>
<dbReference type="EC" id="5.1.1.7" evidence="3 8"/>
<dbReference type="AlphaFoldDB" id="A0A6I1MMA8"/>
<evidence type="ECO:0000256" key="7">
    <source>
        <dbReference type="ARBA" id="ARBA00051712"/>
    </source>
</evidence>
<evidence type="ECO:0000256" key="6">
    <source>
        <dbReference type="ARBA" id="ARBA00023235"/>
    </source>
</evidence>
<dbReference type="EMBL" id="WHJC01000264">
    <property type="protein sequence ID" value="MPQ44636.1"/>
    <property type="molecule type" value="Genomic_DNA"/>
</dbReference>
<evidence type="ECO:0000313" key="10">
    <source>
        <dbReference type="EMBL" id="MPQ44636.1"/>
    </source>
</evidence>
<comment type="caution">
    <text evidence="10">The sequence shown here is derived from an EMBL/GenBank/DDBJ whole genome shotgun (WGS) entry which is preliminary data.</text>
</comment>
<feature type="binding site" evidence="8">
    <location>
        <begin position="208"/>
        <end position="209"/>
    </location>
    <ligand>
        <name>substrate</name>
    </ligand>
</feature>
<comment type="similarity">
    <text evidence="2 8">Belongs to the diaminopimelate epimerase family.</text>
</comment>
<dbReference type="Gene3D" id="3.10.310.10">
    <property type="entry name" value="Diaminopimelate Epimerase, Chain A, domain 1"/>
    <property type="match status" value="2"/>
</dbReference>
<feature type="active site" description="Proton acceptor" evidence="8">
    <location>
        <position position="217"/>
    </location>
</feature>
<feature type="binding site" evidence="8">
    <location>
        <position position="11"/>
    </location>
    <ligand>
        <name>substrate</name>
    </ligand>
</feature>
<dbReference type="NCBIfam" id="TIGR00652">
    <property type="entry name" value="DapF"/>
    <property type="match status" value="1"/>
</dbReference>
<accession>A0A6I1MMA8</accession>
<feature type="binding site" evidence="8">
    <location>
        <begin position="73"/>
        <end position="74"/>
    </location>
    <ligand>
        <name>substrate</name>
    </ligand>
</feature>
<dbReference type="Pfam" id="PF01678">
    <property type="entry name" value="DAP_epimerase"/>
    <property type="match status" value="2"/>
</dbReference>
<comment type="pathway">
    <text evidence="1 8">Amino-acid biosynthesis; L-lysine biosynthesis via DAP pathway; DL-2,6-diaminopimelate from LL-2,6-diaminopimelate: step 1/1.</text>
</comment>
<feature type="active site" description="Proton donor" evidence="8">
    <location>
        <position position="72"/>
    </location>
</feature>
<feature type="site" description="Could be important to modulate the pK values of the two catalytic cysteine residues" evidence="8">
    <location>
        <position position="208"/>
    </location>
</feature>
<evidence type="ECO:0000256" key="9">
    <source>
        <dbReference type="PROSITE-ProRule" id="PRU10125"/>
    </source>
</evidence>
<dbReference type="InterPro" id="IPR018510">
    <property type="entry name" value="DAP_epimerase_AS"/>
</dbReference>
<dbReference type="InterPro" id="IPR001653">
    <property type="entry name" value="DAP_epimerase_DapF"/>
</dbReference>
<feature type="binding site" evidence="8">
    <location>
        <position position="63"/>
    </location>
    <ligand>
        <name>substrate</name>
    </ligand>
</feature>
<evidence type="ECO:0000256" key="1">
    <source>
        <dbReference type="ARBA" id="ARBA00005196"/>
    </source>
</evidence>
<reference evidence="10 11" key="1">
    <citation type="submission" date="2019-10" db="EMBL/GenBank/DDBJ databases">
        <title>The Genome Sequence of Clostridium tarantellae Isolated from Fish Brain.</title>
        <authorList>
            <person name="Bano L."/>
            <person name="Kiel M."/>
            <person name="Sales G."/>
            <person name="Doxey A.C."/>
            <person name="Mansfield M.J."/>
            <person name="Schiavone M."/>
            <person name="Rossetto O."/>
            <person name="Pirazzini M."/>
            <person name="Dobrindt U."/>
            <person name="Montecucco C."/>
        </authorList>
    </citation>
    <scope>NUCLEOTIDE SEQUENCE [LARGE SCALE GENOMIC DNA]</scope>
    <source>
        <strain evidence="10 11">DSM 3997</strain>
    </source>
</reference>
<feature type="active site" evidence="9">
    <location>
        <position position="72"/>
    </location>
</feature>
<dbReference type="PANTHER" id="PTHR31689">
    <property type="entry name" value="DIAMINOPIMELATE EPIMERASE, CHLOROPLASTIC"/>
    <property type="match status" value="1"/>
</dbReference>
<evidence type="ECO:0000313" key="11">
    <source>
        <dbReference type="Proteomes" id="UP000430345"/>
    </source>
</evidence>
<comment type="subcellular location">
    <subcellularLocation>
        <location evidence="8">Cytoplasm</location>
    </subcellularLocation>
</comment>
<feature type="binding site" evidence="8">
    <location>
        <begin position="218"/>
        <end position="219"/>
    </location>
    <ligand>
        <name>substrate</name>
    </ligand>
</feature>
<evidence type="ECO:0000256" key="3">
    <source>
        <dbReference type="ARBA" id="ARBA00013080"/>
    </source>
</evidence>
<keyword evidence="5 8" id="KW-0457">Lysine biosynthesis</keyword>
<dbReference type="GO" id="GO:0008837">
    <property type="term" value="F:diaminopimelate epimerase activity"/>
    <property type="evidence" value="ECO:0007669"/>
    <property type="project" value="UniProtKB-UniRule"/>
</dbReference>
<organism evidence="10 11">
    <name type="scientific">Clostridium tarantellae</name>
    <dbReference type="NCBI Taxonomy" id="39493"/>
    <lineage>
        <taxon>Bacteria</taxon>
        <taxon>Bacillati</taxon>
        <taxon>Bacillota</taxon>
        <taxon>Clostridia</taxon>
        <taxon>Eubacteriales</taxon>
        <taxon>Clostridiaceae</taxon>
        <taxon>Clostridium</taxon>
    </lineage>
</organism>
<dbReference type="OrthoDB" id="9805408at2"/>
<evidence type="ECO:0000256" key="2">
    <source>
        <dbReference type="ARBA" id="ARBA00010219"/>
    </source>
</evidence>
<evidence type="ECO:0000256" key="4">
    <source>
        <dbReference type="ARBA" id="ARBA00022605"/>
    </source>
</evidence>
<keyword evidence="8" id="KW-0963">Cytoplasm</keyword>
<comment type="subunit">
    <text evidence="8">Homodimer.</text>
</comment>
<keyword evidence="4 8" id="KW-0028">Amino-acid biosynthesis</keyword>